<evidence type="ECO:0000256" key="1">
    <source>
        <dbReference type="ARBA" id="ARBA00004141"/>
    </source>
</evidence>
<evidence type="ECO:0000313" key="9">
    <source>
        <dbReference type="EMBL" id="KAL1515805.1"/>
    </source>
</evidence>
<protein>
    <recommendedName>
        <fullName evidence="3 7">ER membrane protein complex subunit 3</fullName>
    </recommendedName>
</protein>
<gene>
    <name evidence="9" type="ORF">AB1Y20_002421</name>
</gene>
<evidence type="ECO:0000256" key="8">
    <source>
        <dbReference type="SAM" id="Phobius"/>
    </source>
</evidence>
<comment type="similarity">
    <text evidence="2 7">Belongs to the EMC3 family.</text>
</comment>
<dbReference type="Proteomes" id="UP001515480">
    <property type="component" value="Unassembled WGS sequence"/>
</dbReference>
<organism evidence="9 10">
    <name type="scientific">Prymnesium parvum</name>
    <name type="common">Toxic golden alga</name>
    <dbReference type="NCBI Taxonomy" id="97485"/>
    <lineage>
        <taxon>Eukaryota</taxon>
        <taxon>Haptista</taxon>
        <taxon>Haptophyta</taxon>
        <taxon>Prymnesiophyceae</taxon>
        <taxon>Prymnesiales</taxon>
        <taxon>Prymnesiaceae</taxon>
        <taxon>Prymnesium</taxon>
    </lineage>
</organism>
<feature type="transmembrane region" description="Helical" evidence="8">
    <location>
        <begin position="12"/>
        <end position="28"/>
    </location>
</feature>
<proteinExistence type="inferred from homology"/>
<dbReference type="EMBL" id="JBGBPQ010000011">
    <property type="protein sequence ID" value="KAL1515805.1"/>
    <property type="molecule type" value="Genomic_DNA"/>
</dbReference>
<dbReference type="PIRSF" id="PIRSF010045">
    <property type="entry name" value="DUF850_TM_euk"/>
    <property type="match status" value="1"/>
</dbReference>
<keyword evidence="10" id="KW-1185">Reference proteome</keyword>
<dbReference type="Pfam" id="PF01956">
    <property type="entry name" value="EMC3_TMCO1"/>
    <property type="match status" value="1"/>
</dbReference>
<keyword evidence="6 8" id="KW-0472">Membrane</keyword>
<evidence type="ECO:0000256" key="3">
    <source>
        <dbReference type="ARBA" id="ARBA00020822"/>
    </source>
</evidence>
<dbReference type="PANTHER" id="PTHR13116:SF5">
    <property type="entry name" value="ER MEMBRANE PROTEIN COMPLEX SUBUNIT 3"/>
    <property type="match status" value="1"/>
</dbReference>
<dbReference type="InterPro" id="IPR008568">
    <property type="entry name" value="EMC3"/>
</dbReference>
<keyword evidence="5 8" id="KW-1133">Transmembrane helix</keyword>
<dbReference type="GO" id="GO:0034975">
    <property type="term" value="P:protein folding in endoplasmic reticulum"/>
    <property type="evidence" value="ECO:0007669"/>
    <property type="project" value="TreeGrafter"/>
</dbReference>
<reference evidence="9 10" key="1">
    <citation type="journal article" date="2024" name="Science">
        <title>Giant polyketide synthase enzymes in the biosynthesis of giant marine polyether toxins.</title>
        <authorList>
            <person name="Fallon T.R."/>
            <person name="Shende V.V."/>
            <person name="Wierzbicki I.H."/>
            <person name="Pendleton A.L."/>
            <person name="Watervoot N.F."/>
            <person name="Auber R.P."/>
            <person name="Gonzalez D.J."/>
            <person name="Wisecaver J.H."/>
            <person name="Moore B.S."/>
        </authorList>
    </citation>
    <scope>NUCLEOTIDE SEQUENCE [LARGE SCALE GENOMIC DNA]</scope>
    <source>
        <strain evidence="9 10">12B1</strain>
    </source>
</reference>
<evidence type="ECO:0000256" key="4">
    <source>
        <dbReference type="ARBA" id="ARBA00022692"/>
    </source>
</evidence>
<feature type="transmembrane region" description="Helical" evidence="8">
    <location>
        <begin position="113"/>
        <end position="135"/>
    </location>
</feature>
<dbReference type="PANTHER" id="PTHR13116">
    <property type="entry name" value="ER MEMBRANE PROTEIN COMPLEX SUBUNIT 3"/>
    <property type="match status" value="1"/>
</dbReference>
<sequence>MVELVLDPSIRDWVLIPIVVIMFLMGILRNNVTKMMRKDTAPNPTQILQNNQLMRARRLRANACYIPAASFHTRRKVFCHKDDGVLMQKHEAPNPMSMMQDPNVMMNMMQGNFAMMVPQMVMMGIVNYFFSGFVLGKIPFPLTPSFKGMLQRGINLTTLDTAYVTSMSWYFLVMFGMRGLYSIVLGANAETDDTKIMQQQMGMGGQPGQQPDMNKIFAAEAENLQIVEHVWFVDAAEERMLRGGAAAPKTAGRLKKD</sequence>
<evidence type="ECO:0000313" key="10">
    <source>
        <dbReference type="Proteomes" id="UP001515480"/>
    </source>
</evidence>
<dbReference type="InterPro" id="IPR002809">
    <property type="entry name" value="EMC3/TMCO1"/>
</dbReference>
<evidence type="ECO:0000256" key="6">
    <source>
        <dbReference type="ARBA" id="ARBA00023136"/>
    </source>
</evidence>
<accession>A0AB34JBN8</accession>
<name>A0AB34JBN8_PRYPA</name>
<feature type="transmembrane region" description="Helical" evidence="8">
    <location>
        <begin position="169"/>
        <end position="189"/>
    </location>
</feature>
<evidence type="ECO:0000256" key="2">
    <source>
        <dbReference type="ARBA" id="ARBA00005376"/>
    </source>
</evidence>
<dbReference type="SMART" id="SM01415">
    <property type="entry name" value="DUF106"/>
    <property type="match status" value="1"/>
</dbReference>
<keyword evidence="4 8" id="KW-0812">Transmembrane</keyword>
<evidence type="ECO:0000256" key="5">
    <source>
        <dbReference type="ARBA" id="ARBA00022989"/>
    </source>
</evidence>
<evidence type="ECO:0000256" key="7">
    <source>
        <dbReference type="PIRNR" id="PIRNR010045"/>
    </source>
</evidence>
<dbReference type="GO" id="GO:0072546">
    <property type="term" value="C:EMC complex"/>
    <property type="evidence" value="ECO:0007669"/>
    <property type="project" value="TreeGrafter"/>
</dbReference>
<comment type="subcellular location">
    <subcellularLocation>
        <location evidence="1">Membrane</location>
        <topology evidence="1">Multi-pass membrane protein</topology>
    </subcellularLocation>
</comment>
<comment type="caution">
    <text evidence="9">The sequence shown here is derived from an EMBL/GenBank/DDBJ whole genome shotgun (WGS) entry which is preliminary data.</text>
</comment>
<dbReference type="AlphaFoldDB" id="A0AB34JBN8"/>